<evidence type="ECO:0000313" key="1">
    <source>
        <dbReference type="EMBL" id="JAE09020.1"/>
    </source>
</evidence>
<reference evidence="1" key="1">
    <citation type="submission" date="2014-09" db="EMBL/GenBank/DDBJ databases">
        <authorList>
            <person name="Magalhaes I.L.F."/>
            <person name="Oliveira U."/>
            <person name="Santos F.R."/>
            <person name="Vidigal T.H.D.A."/>
            <person name="Brescovit A.D."/>
            <person name="Santos A.J."/>
        </authorList>
    </citation>
    <scope>NUCLEOTIDE SEQUENCE</scope>
    <source>
        <tissue evidence="1">Shoot tissue taken approximately 20 cm above the soil surface</tissue>
    </source>
</reference>
<accession>A0A0A9F7K2</accession>
<proteinExistence type="predicted"/>
<reference evidence="1" key="2">
    <citation type="journal article" date="2015" name="Data Brief">
        <title>Shoot transcriptome of the giant reed, Arundo donax.</title>
        <authorList>
            <person name="Barrero R.A."/>
            <person name="Guerrero F.D."/>
            <person name="Moolhuijzen P."/>
            <person name="Goolsby J.A."/>
            <person name="Tidwell J."/>
            <person name="Bellgard S.E."/>
            <person name="Bellgard M.I."/>
        </authorList>
    </citation>
    <scope>NUCLEOTIDE SEQUENCE</scope>
    <source>
        <tissue evidence="1">Shoot tissue taken approximately 20 cm above the soil surface</tissue>
    </source>
</reference>
<protein>
    <submittedName>
        <fullName evidence="1">Monoxygenase, putative</fullName>
    </submittedName>
</protein>
<name>A0A0A9F7K2_ARUDO</name>
<organism evidence="1">
    <name type="scientific">Arundo donax</name>
    <name type="common">Giant reed</name>
    <name type="synonym">Donax arundinaceus</name>
    <dbReference type="NCBI Taxonomy" id="35708"/>
    <lineage>
        <taxon>Eukaryota</taxon>
        <taxon>Viridiplantae</taxon>
        <taxon>Streptophyta</taxon>
        <taxon>Embryophyta</taxon>
        <taxon>Tracheophyta</taxon>
        <taxon>Spermatophyta</taxon>
        <taxon>Magnoliopsida</taxon>
        <taxon>Liliopsida</taxon>
        <taxon>Poales</taxon>
        <taxon>Poaceae</taxon>
        <taxon>PACMAD clade</taxon>
        <taxon>Arundinoideae</taxon>
        <taxon>Arundineae</taxon>
        <taxon>Arundo</taxon>
    </lineage>
</organism>
<sequence>MSPEDALRHKSMNPEEFVMSVNRALDFGYGPHPHSGTLDHYSIFLIQRMLNQFRFYTMSLVRNMIPTSIIFMTKSI</sequence>
<dbReference type="EMBL" id="GBRH01188876">
    <property type="protein sequence ID" value="JAE09020.1"/>
    <property type="molecule type" value="Transcribed_RNA"/>
</dbReference>
<dbReference type="AlphaFoldDB" id="A0A0A9F7K2"/>